<keyword evidence="2" id="KW-1133">Transmembrane helix</keyword>
<feature type="transmembrane region" description="Helical" evidence="2">
    <location>
        <begin position="178"/>
        <end position="196"/>
    </location>
</feature>
<feature type="compositionally biased region" description="Low complexity" evidence="1">
    <location>
        <begin position="383"/>
        <end position="394"/>
    </location>
</feature>
<evidence type="ECO:0000256" key="1">
    <source>
        <dbReference type="SAM" id="MobiDB-lite"/>
    </source>
</evidence>
<dbReference type="AlphaFoldDB" id="A0A5C3QT77"/>
<dbReference type="InterPro" id="IPR045339">
    <property type="entry name" value="DUF6534"/>
</dbReference>
<accession>A0A5C3QT77</accession>
<dbReference type="STRING" id="1884261.A0A5C3QT77"/>
<dbReference type="PANTHER" id="PTHR40465:SF1">
    <property type="entry name" value="DUF6534 DOMAIN-CONTAINING PROTEIN"/>
    <property type="match status" value="1"/>
</dbReference>
<evidence type="ECO:0000259" key="3">
    <source>
        <dbReference type="Pfam" id="PF20152"/>
    </source>
</evidence>
<evidence type="ECO:0000313" key="5">
    <source>
        <dbReference type="Proteomes" id="UP000305067"/>
    </source>
</evidence>
<dbReference type="OrthoDB" id="2953702at2759"/>
<feature type="domain" description="DUF6534" evidence="3">
    <location>
        <begin position="183"/>
        <end position="268"/>
    </location>
</feature>
<gene>
    <name evidence="4" type="ORF">BDV98DRAFT_385381</name>
</gene>
<dbReference type="PANTHER" id="PTHR40465">
    <property type="entry name" value="CHROMOSOME 1, WHOLE GENOME SHOTGUN SEQUENCE"/>
    <property type="match status" value="1"/>
</dbReference>
<evidence type="ECO:0000256" key="2">
    <source>
        <dbReference type="SAM" id="Phobius"/>
    </source>
</evidence>
<keyword evidence="2" id="KW-0812">Transmembrane</keyword>
<sequence>MRMTTAPLYNETDVLERIDNQGFYNMNLGPFIAALAFQMFMMGVLTLQTWTYYGTMAAEDTRRNRWLVGTMFFLGAFQTATNFEIMYSTFVSGYGRVLYWDNFQWTLIYEIAWTALIALIAHIFFMHRCFVITRSYAFLVVCGIGAGVAFTAGVASTIGLLRSKYYTRSHMVIPQATTWMVSSAATDVAISAVLIVKLRNTKTSFPSCMISRITRLAFETASLTALIAIVNAILYAGYGHRNSAHLFFNFNIGKMYNHSVMVTLLSRKKMRCEGSVTSVHVMSRSLRWRHHIDTVSEQSTKKSSVADGASVTTFPQTRTQYTEPTPTRPPRARRSSKLRINLQSSSSIFWAAEQRPVRDAYPPSPTSDDDGCQWSKADEGRYGLDPGDGPLGLV</sequence>
<feature type="region of interest" description="Disordered" evidence="1">
    <location>
        <begin position="353"/>
        <end position="394"/>
    </location>
</feature>
<proteinExistence type="predicted"/>
<feature type="transmembrane region" description="Helical" evidence="2">
    <location>
        <begin position="31"/>
        <end position="54"/>
    </location>
</feature>
<reference evidence="4 5" key="1">
    <citation type="journal article" date="2019" name="Nat. Ecol. Evol.">
        <title>Megaphylogeny resolves global patterns of mushroom evolution.</title>
        <authorList>
            <person name="Varga T."/>
            <person name="Krizsan K."/>
            <person name="Foldi C."/>
            <person name="Dima B."/>
            <person name="Sanchez-Garcia M."/>
            <person name="Sanchez-Ramirez S."/>
            <person name="Szollosi G.J."/>
            <person name="Szarkandi J.G."/>
            <person name="Papp V."/>
            <person name="Albert L."/>
            <person name="Andreopoulos W."/>
            <person name="Angelini C."/>
            <person name="Antonin V."/>
            <person name="Barry K.W."/>
            <person name="Bougher N.L."/>
            <person name="Buchanan P."/>
            <person name="Buyck B."/>
            <person name="Bense V."/>
            <person name="Catcheside P."/>
            <person name="Chovatia M."/>
            <person name="Cooper J."/>
            <person name="Damon W."/>
            <person name="Desjardin D."/>
            <person name="Finy P."/>
            <person name="Geml J."/>
            <person name="Haridas S."/>
            <person name="Hughes K."/>
            <person name="Justo A."/>
            <person name="Karasinski D."/>
            <person name="Kautmanova I."/>
            <person name="Kiss B."/>
            <person name="Kocsube S."/>
            <person name="Kotiranta H."/>
            <person name="LaButti K.M."/>
            <person name="Lechner B.E."/>
            <person name="Liimatainen K."/>
            <person name="Lipzen A."/>
            <person name="Lukacs Z."/>
            <person name="Mihaltcheva S."/>
            <person name="Morgado L.N."/>
            <person name="Niskanen T."/>
            <person name="Noordeloos M.E."/>
            <person name="Ohm R.A."/>
            <person name="Ortiz-Santana B."/>
            <person name="Ovrebo C."/>
            <person name="Racz N."/>
            <person name="Riley R."/>
            <person name="Savchenko A."/>
            <person name="Shiryaev A."/>
            <person name="Soop K."/>
            <person name="Spirin V."/>
            <person name="Szebenyi C."/>
            <person name="Tomsovsky M."/>
            <person name="Tulloss R.E."/>
            <person name="Uehling J."/>
            <person name="Grigoriev I.V."/>
            <person name="Vagvolgyi C."/>
            <person name="Papp T."/>
            <person name="Martin F.M."/>
            <person name="Miettinen O."/>
            <person name="Hibbett D.S."/>
            <person name="Nagy L.G."/>
        </authorList>
    </citation>
    <scope>NUCLEOTIDE SEQUENCE [LARGE SCALE GENOMIC DNA]</scope>
    <source>
        <strain evidence="4 5">CBS 309.79</strain>
    </source>
</reference>
<feature type="transmembrane region" description="Helical" evidence="2">
    <location>
        <begin position="137"/>
        <end position="158"/>
    </location>
</feature>
<evidence type="ECO:0000313" key="4">
    <source>
        <dbReference type="EMBL" id="TFL03459.1"/>
    </source>
</evidence>
<feature type="region of interest" description="Disordered" evidence="1">
    <location>
        <begin position="297"/>
        <end position="338"/>
    </location>
</feature>
<name>A0A5C3QT77_9AGAR</name>
<organism evidence="4 5">
    <name type="scientific">Pterulicium gracile</name>
    <dbReference type="NCBI Taxonomy" id="1884261"/>
    <lineage>
        <taxon>Eukaryota</taxon>
        <taxon>Fungi</taxon>
        <taxon>Dikarya</taxon>
        <taxon>Basidiomycota</taxon>
        <taxon>Agaricomycotina</taxon>
        <taxon>Agaricomycetes</taxon>
        <taxon>Agaricomycetidae</taxon>
        <taxon>Agaricales</taxon>
        <taxon>Pleurotineae</taxon>
        <taxon>Pterulaceae</taxon>
        <taxon>Pterulicium</taxon>
    </lineage>
</organism>
<feature type="transmembrane region" description="Helical" evidence="2">
    <location>
        <begin position="107"/>
        <end position="125"/>
    </location>
</feature>
<feature type="compositionally biased region" description="Low complexity" evidence="1">
    <location>
        <begin position="315"/>
        <end position="325"/>
    </location>
</feature>
<feature type="transmembrane region" description="Helical" evidence="2">
    <location>
        <begin position="66"/>
        <end position="87"/>
    </location>
</feature>
<keyword evidence="5" id="KW-1185">Reference proteome</keyword>
<dbReference type="EMBL" id="ML178820">
    <property type="protein sequence ID" value="TFL03459.1"/>
    <property type="molecule type" value="Genomic_DNA"/>
</dbReference>
<dbReference type="Proteomes" id="UP000305067">
    <property type="component" value="Unassembled WGS sequence"/>
</dbReference>
<dbReference type="Pfam" id="PF20152">
    <property type="entry name" value="DUF6534"/>
    <property type="match status" value="1"/>
</dbReference>
<feature type="transmembrane region" description="Helical" evidence="2">
    <location>
        <begin position="216"/>
        <end position="238"/>
    </location>
</feature>
<keyword evidence="2" id="KW-0472">Membrane</keyword>
<protein>
    <recommendedName>
        <fullName evidence="3">DUF6534 domain-containing protein</fullName>
    </recommendedName>
</protein>